<evidence type="ECO:0000313" key="13">
    <source>
        <dbReference type="Proteomes" id="UP000217265"/>
    </source>
</evidence>
<evidence type="ECO:0000313" key="12">
    <source>
        <dbReference type="EMBL" id="ATC65933.1"/>
    </source>
</evidence>
<dbReference type="RefSeq" id="WP_096057562.1">
    <property type="nucleotide sequence ID" value="NZ_CP023344.1"/>
</dbReference>
<dbReference type="Pfam" id="PF00875">
    <property type="entry name" value="DNA_photolyase"/>
    <property type="match status" value="1"/>
</dbReference>
<dbReference type="FunFam" id="1.10.579.10:FF:000003">
    <property type="entry name" value="Deoxyribodipyrimidine photo-lyase"/>
    <property type="match status" value="1"/>
</dbReference>
<sequence length="487" mass="54320">MKVSSTIIWFRQDLRLQDNAALQAALERGGAVVPVYILDEEGEGRWPMGGASRWWLHQSLKALDASLKERGSRLVVAQGKSLEVLRKLVKETGAGAVYWNRRYEPAVIARDKVVKASLAEHGLEVKSFNSALLNEPHTIVNKAGGPFQVFTPYWRHCLSLETAEEVVVKAKTFPAPERWPESVEIEALALLPTIPWDAGFYAAWTPGEAGAKKRLGYFLKKLAADYGEQRDLPGVDGVSRLSPHLHFGEIGPRQIWAAARAQGKESGVFPANAGVQTFLKEVGWREFAHHLLYHFPKTPVQPLREEFAEFPWASDPGGKKLKAWKRGLTGYPIVDAGMRQLWATGWMHNRVRMVVASFLVKHLRLSWTHGAEWFWDTLVDADLASNTLGWQWSAGCGADAAPYFRVFAPVLQGVKFDGGGEYVRQWVPELAKMPDAFLHAPWEAPEEVRLKAGVRLGENYPAPVVDHKTARDAALEAFKALKAERPA</sequence>
<dbReference type="OrthoDB" id="9772484at2"/>
<dbReference type="InterPro" id="IPR002081">
    <property type="entry name" value="Cryptochrome/DNA_photolyase_1"/>
</dbReference>
<dbReference type="InterPro" id="IPR005101">
    <property type="entry name" value="Cryptochr/Photolyase_FAD-bd"/>
</dbReference>
<dbReference type="Gene3D" id="1.25.40.80">
    <property type="match status" value="1"/>
</dbReference>
<gene>
    <name evidence="12" type="ORF">CMV30_01750</name>
</gene>
<comment type="cofactor">
    <cofactor evidence="8">
        <name>FAD</name>
        <dbReference type="ChEBI" id="CHEBI:57692"/>
    </cofactor>
    <text evidence="8">Binds 1 FAD per subunit.</text>
</comment>
<evidence type="ECO:0000259" key="11">
    <source>
        <dbReference type="PROSITE" id="PS51645"/>
    </source>
</evidence>
<keyword evidence="5 8" id="KW-0274">FAD</keyword>
<dbReference type="Gene3D" id="1.10.579.10">
    <property type="entry name" value="DNA Cyclobutane Dipyrimidine Photolyase, subunit A, domain 3"/>
    <property type="match status" value="1"/>
</dbReference>
<keyword evidence="12" id="KW-0456">Lyase</keyword>
<dbReference type="PROSITE" id="PS51645">
    <property type="entry name" value="PHR_CRY_ALPHA_BETA"/>
    <property type="match status" value="1"/>
</dbReference>
<comment type="similarity">
    <text evidence="10">Belongs to the DNA photolyase family.</text>
</comment>
<evidence type="ECO:0000256" key="8">
    <source>
        <dbReference type="PIRSR" id="PIRSR602081-1"/>
    </source>
</evidence>
<keyword evidence="6 10" id="KW-0157">Chromophore</keyword>
<feature type="site" description="Electron transfer via tryptophanyl radical" evidence="9">
    <location>
        <position position="390"/>
    </location>
</feature>
<evidence type="ECO:0000256" key="1">
    <source>
        <dbReference type="ARBA" id="ARBA00001932"/>
    </source>
</evidence>
<dbReference type="PANTHER" id="PTHR11455">
    <property type="entry name" value="CRYPTOCHROME"/>
    <property type="match status" value="1"/>
</dbReference>
<dbReference type="InterPro" id="IPR036134">
    <property type="entry name" value="Crypto/Photolyase_FAD-like_sf"/>
</dbReference>
<dbReference type="GO" id="GO:0003677">
    <property type="term" value="F:DNA binding"/>
    <property type="evidence" value="ECO:0007669"/>
    <property type="project" value="TreeGrafter"/>
</dbReference>
<dbReference type="GO" id="GO:0071949">
    <property type="term" value="F:FAD binding"/>
    <property type="evidence" value="ECO:0007669"/>
    <property type="project" value="TreeGrafter"/>
</dbReference>
<dbReference type="AlphaFoldDB" id="A0A290QBV4"/>
<dbReference type="GO" id="GO:0003904">
    <property type="term" value="F:deoxyribodipyrimidine photo-lyase activity"/>
    <property type="evidence" value="ECO:0007669"/>
    <property type="project" value="UniProtKB-EC"/>
</dbReference>
<evidence type="ECO:0000256" key="6">
    <source>
        <dbReference type="ARBA" id="ARBA00022991"/>
    </source>
</evidence>
<dbReference type="GO" id="GO:0009416">
    <property type="term" value="P:response to light stimulus"/>
    <property type="evidence" value="ECO:0007669"/>
    <property type="project" value="TreeGrafter"/>
</dbReference>
<reference evidence="12 13" key="1">
    <citation type="submission" date="2017-09" db="EMBL/GenBank/DDBJ databases">
        <title>Complete genome sequence of Verrucomicrobial strain HZ-65, isolated from freshwater.</title>
        <authorList>
            <person name="Choi A."/>
        </authorList>
    </citation>
    <scope>NUCLEOTIDE SEQUENCE [LARGE SCALE GENOMIC DNA]</scope>
    <source>
        <strain evidence="12 13">HZ-65</strain>
    </source>
</reference>
<dbReference type="PANTHER" id="PTHR11455:SF9">
    <property type="entry name" value="CRYPTOCHROME CIRCADIAN CLOCK 5 ISOFORM X1"/>
    <property type="match status" value="1"/>
</dbReference>
<evidence type="ECO:0000256" key="2">
    <source>
        <dbReference type="ARBA" id="ARBA00013149"/>
    </source>
</evidence>
<evidence type="ECO:0000256" key="7">
    <source>
        <dbReference type="ARBA" id="ARBA00033999"/>
    </source>
</evidence>
<evidence type="ECO:0000256" key="5">
    <source>
        <dbReference type="ARBA" id="ARBA00022827"/>
    </source>
</evidence>
<dbReference type="InterPro" id="IPR036155">
    <property type="entry name" value="Crypto/Photolyase_N_sf"/>
</dbReference>
<dbReference type="InterPro" id="IPR014729">
    <property type="entry name" value="Rossmann-like_a/b/a_fold"/>
</dbReference>
<feature type="site" description="Electron transfer via tryptophanyl radical" evidence="9">
    <location>
        <position position="312"/>
    </location>
</feature>
<evidence type="ECO:0000256" key="3">
    <source>
        <dbReference type="ARBA" id="ARBA00014046"/>
    </source>
</evidence>
<protein>
    <recommendedName>
        <fullName evidence="3">Deoxyribodipyrimidine photo-lyase</fullName>
        <ecNumber evidence="2">4.1.99.3</ecNumber>
    </recommendedName>
</protein>
<accession>A0A290QBV4</accession>
<dbReference type="GO" id="GO:0000719">
    <property type="term" value="P:photoreactive repair"/>
    <property type="evidence" value="ECO:0007669"/>
    <property type="project" value="UniProtKB-ARBA"/>
</dbReference>
<comment type="cofactor">
    <cofactor evidence="1">
        <name>(6R)-5,10-methylene-5,6,7,8-tetrahydrofolate</name>
        <dbReference type="ChEBI" id="CHEBI:15636"/>
    </cofactor>
</comment>
<dbReference type="Gene3D" id="3.40.50.620">
    <property type="entry name" value="HUPs"/>
    <property type="match status" value="1"/>
</dbReference>
<dbReference type="EC" id="4.1.99.3" evidence="2"/>
<feature type="binding site" evidence="8">
    <location>
        <position position="278"/>
    </location>
    <ligand>
        <name>FAD</name>
        <dbReference type="ChEBI" id="CHEBI:57692"/>
    </ligand>
</feature>
<name>A0A290QBV4_9BACT</name>
<comment type="catalytic activity">
    <reaction evidence="7">
        <text>cyclobutadipyrimidine (in DNA) = 2 pyrimidine residues (in DNA).</text>
        <dbReference type="EC" id="4.1.99.3"/>
    </reaction>
</comment>
<dbReference type="PROSITE" id="PS00394">
    <property type="entry name" value="DNA_PHOTOLYASES_1_1"/>
    <property type="match status" value="1"/>
</dbReference>
<dbReference type="InterPro" id="IPR006050">
    <property type="entry name" value="DNA_photolyase_N"/>
</dbReference>
<dbReference type="KEGG" id="vbh:CMV30_01750"/>
<evidence type="ECO:0000256" key="9">
    <source>
        <dbReference type="PIRSR" id="PIRSR602081-2"/>
    </source>
</evidence>
<feature type="domain" description="Photolyase/cryptochrome alpha/beta" evidence="11">
    <location>
        <begin position="4"/>
        <end position="133"/>
    </location>
</feature>
<organism evidence="12 13">
    <name type="scientific">Nibricoccus aquaticus</name>
    <dbReference type="NCBI Taxonomy" id="2576891"/>
    <lineage>
        <taxon>Bacteria</taxon>
        <taxon>Pseudomonadati</taxon>
        <taxon>Verrucomicrobiota</taxon>
        <taxon>Opitutia</taxon>
        <taxon>Opitutales</taxon>
        <taxon>Opitutaceae</taxon>
        <taxon>Nibricoccus</taxon>
    </lineage>
</organism>
<evidence type="ECO:0000256" key="10">
    <source>
        <dbReference type="RuleBase" id="RU004182"/>
    </source>
</evidence>
<keyword evidence="13" id="KW-1185">Reference proteome</keyword>
<dbReference type="PRINTS" id="PR00147">
    <property type="entry name" value="DNAPHOTLYASE"/>
</dbReference>
<feature type="binding site" evidence="8">
    <location>
        <begin position="380"/>
        <end position="382"/>
    </location>
    <ligand>
        <name>FAD</name>
        <dbReference type="ChEBI" id="CHEBI:57692"/>
    </ligand>
</feature>
<evidence type="ECO:0000256" key="4">
    <source>
        <dbReference type="ARBA" id="ARBA00022630"/>
    </source>
</evidence>
<keyword evidence="4 8" id="KW-0285">Flavoprotein</keyword>
<feature type="site" description="Electron transfer via tryptophanyl radical" evidence="9">
    <location>
        <position position="367"/>
    </location>
</feature>
<dbReference type="SUPFAM" id="SSF48173">
    <property type="entry name" value="Cryptochrome/photolyase FAD-binding domain"/>
    <property type="match status" value="1"/>
</dbReference>
<proteinExistence type="inferred from homology"/>
<dbReference type="InterPro" id="IPR018394">
    <property type="entry name" value="DNA_photolyase_1_CS_C"/>
</dbReference>
<feature type="binding site" evidence="8">
    <location>
        <position position="226"/>
    </location>
    <ligand>
        <name>FAD</name>
        <dbReference type="ChEBI" id="CHEBI:57692"/>
    </ligand>
</feature>
<dbReference type="Proteomes" id="UP000217265">
    <property type="component" value="Chromosome"/>
</dbReference>
<dbReference type="Pfam" id="PF03441">
    <property type="entry name" value="FAD_binding_7"/>
    <property type="match status" value="1"/>
</dbReference>
<dbReference type="SUPFAM" id="SSF52425">
    <property type="entry name" value="Cryptochrome/photolyase, N-terminal domain"/>
    <property type="match status" value="1"/>
</dbReference>
<dbReference type="EMBL" id="CP023344">
    <property type="protein sequence ID" value="ATC65933.1"/>
    <property type="molecule type" value="Genomic_DNA"/>
</dbReference>